<dbReference type="InterPro" id="IPR036249">
    <property type="entry name" value="Thioredoxin-like_sf"/>
</dbReference>
<accession>A0A0P7AKA8</accession>
<dbReference type="Proteomes" id="UP000050424">
    <property type="component" value="Unassembled WGS sequence"/>
</dbReference>
<feature type="region of interest" description="Disordered" evidence="1">
    <location>
        <begin position="21"/>
        <end position="48"/>
    </location>
</feature>
<dbReference type="PANTHER" id="PTHR42336">
    <property type="entry name" value="THIOREDOXIN DOMAIN-CONTAINING PROTEIN-RELATED"/>
    <property type="match status" value="1"/>
</dbReference>
<dbReference type="Pfam" id="PF13911">
    <property type="entry name" value="AhpC-TSA_2"/>
    <property type="match status" value="1"/>
</dbReference>
<dbReference type="Gene3D" id="3.40.30.10">
    <property type="entry name" value="Glutaredoxin"/>
    <property type="match status" value="1"/>
</dbReference>
<dbReference type="EMBL" id="LKCW01000386">
    <property type="protein sequence ID" value="KPM34171.1"/>
    <property type="molecule type" value="Genomic_DNA"/>
</dbReference>
<keyword evidence="3" id="KW-1185">Reference proteome</keyword>
<evidence type="ECO:0000256" key="1">
    <source>
        <dbReference type="SAM" id="MobiDB-lite"/>
    </source>
</evidence>
<dbReference type="InterPro" id="IPR032801">
    <property type="entry name" value="PXL2A/B/C"/>
</dbReference>
<name>A0A0P7AKA8_9HYPO</name>
<sequence length="290" mass="31079">MFSSLTTKLALKKAGIPSDILDFSGPARQPNKLRKKPPGHVDNDDDGGGGWGGWMSVKSLPLSVQPWLNPPPPPVDVDRVPGIGDKAPLDAGKQVVFGGGRRVLLVFLRCVGCAFAQKTFLNLRALANRHGDALTCIAVSHSSEQATRKWVDLLGGAWSVRVVIDEDRALYAAWGLGLGGMWYLFNPTTQVQGWKEKGWLGDQVAGAIQRRGIREKEKPKQKPSQPANGPGGAGGDDDEDDDGPMTVMGNKWQEAGAFAIDGTATVIWGGKALRADDVMDLDYGARILMA</sequence>
<proteinExistence type="predicted"/>
<evidence type="ECO:0000313" key="2">
    <source>
        <dbReference type="EMBL" id="KPM34171.1"/>
    </source>
</evidence>
<dbReference type="PANTHER" id="PTHR42336:SF1">
    <property type="entry name" value="ALKYL HYDROPEROXIDE REDUCTASE SUBUNIT C_ THIOL SPECIFIC ANTIOXIDANT DOMAIN-CONTAINING PROTEIN"/>
    <property type="match status" value="1"/>
</dbReference>
<dbReference type="SUPFAM" id="SSF52833">
    <property type="entry name" value="Thioredoxin-like"/>
    <property type="match status" value="1"/>
</dbReference>
<gene>
    <name evidence="2" type="ORF">AK830_g12401</name>
</gene>
<organism evidence="2 3">
    <name type="scientific">Neonectria ditissima</name>
    <dbReference type="NCBI Taxonomy" id="78410"/>
    <lineage>
        <taxon>Eukaryota</taxon>
        <taxon>Fungi</taxon>
        <taxon>Dikarya</taxon>
        <taxon>Ascomycota</taxon>
        <taxon>Pezizomycotina</taxon>
        <taxon>Sordariomycetes</taxon>
        <taxon>Hypocreomycetidae</taxon>
        <taxon>Hypocreales</taxon>
        <taxon>Nectriaceae</taxon>
        <taxon>Neonectria</taxon>
    </lineage>
</organism>
<dbReference type="AlphaFoldDB" id="A0A0P7AKA8"/>
<feature type="region of interest" description="Disordered" evidence="1">
    <location>
        <begin position="211"/>
        <end position="248"/>
    </location>
</feature>
<comment type="caution">
    <text evidence="2">The sequence shown here is derived from an EMBL/GenBank/DDBJ whole genome shotgun (WGS) entry which is preliminary data.</text>
</comment>
<dbReference type="OrthoDB" id="40334at2759"/>
<protein>
    <recommendedName>
        <fullName evidence="4">Alkyl hydroperoxide reductase subunit C/ Thiol specific antioxidant domain-containing protein</fullName>
    </recommendedName>
</protein>
<evidence type="ECO:0008006" key="4">
    <source>
        <dbReference type="Google" id="ProtNLM"/>
    </source>
</evidence>
<evidence type="ECO:0000313" key="3">
    <source>
        <dbReference type="Proteomes" id="UP000050424"/>
    </source>
</evidence>
<reference evidence="2 3" key="1">
    <citation type="submission" date="2015-09" db="EMBL/GenBank/DDBJ databases">
        <title>Draft genome of a European isolate of the apple canker pathogen Neonectria ditissima.</title>
        <authorList>
            <person name="Gomez-Cortecero A."/>
            <person name="Harrison R.J."/>
            <person name="Armitage A.D."/>
        </authorList>
    </citation>
    <scope>NUCLEOTIDE SEQUENCE [LARGE SCALE GENOMIC DNA]</scope>
    <source>
        <strain evidence="2 3">R09/05</strain>
    </source>
</reference>